<evidence type="ECO:0000256" key="9">
    <source>
        <dbReference type="ARBA" id="ARBA00038162"/>
    </source>
</evidence>
<dbReference type="InterPro" id="IPR029044">
    <property type="entry name" value="Nucleotide-diphossugar_trans"/>
</dbReference>
<comment type="subcellular location">
    <subcellularLocation>
        <location evidence="2">Cytoplasm</location>
    </subcellularLocation>
</comment>
<dbReference type="FunFam" id="3.90.550.10:FF:000092">
    <property type="entry name" value="Glycogenin 2"/>
    <property type="match status" value="1"/>
</dbReference>
<keyword evidence="3" id="KW-0963">Cytoplasm</keyword>
<evidence type="ECO:0000256" key="5">
    <source>
        <dbReference type="ARBA" id="ARBA00022723"/>
    </source>
</evidence>
<dbReference type="Pfam" id="PF01501">
    <property type="entry name" value="Glyco_transf_8"/>
    <property type="match status" value="1"/>
</dbReference>
<comment type="catalytic activity">
    <reaction evidence="11">
        <text>[1,4-alpha-D-glucosyl](n)-L-tyrosyl-[glycogenin] + UDP-alpha-D-glucose = [1,4-alpha-D-glucosyl](n+1)-L-tyrosyl-[glycogenin] + UDP + H(+)</text>
        <dbReference type="Rhea" id="RHEA:56560"/>
        <dbReference type="Rhea" id="RHEA-COMP:14606"/>
        <dbReference type="Rhea" id="RHEA-COMP:14607"/>
        <dbReference type="ChEBI" id="CHEBI:15378"/>
        <dbReference type="ChEBI" id="CHEBI:58223"/>
        <dbReference type="ChEBI" id="CHEBI:58885"/>
        <dbReference type="ChEBI" id="CHEBI:140574"/>
        <dbReference type="EC" id="2.4.1.186"/>
    </reaction>
</comment>
<keyword evidence="5" id="KW-0479">Metal-binding</keyword>
<dbReference type="EMBL" id="JBGFUD010006286">
    <property type="protein sequence ID" value="MFH4980914.1"/>
    <property type="molecule type" value="Genomic_DNA"/>
</dbReference>
<dbReference type="CDD" id="cd02537">
    <property type="entry name" value="GT8_Glycogenin"/>
    <property type="match status" value="1"/>
</dbReference>
<organism evidence="14 15">
    <name type="scientific">Gnathostoma spinigerum</name>
    <dbReference type="NCBI Taxonomy" id="75299"/>
    <lineage>
        <taxon>Eukaryota</taxon>
        <taxon>Metazoa</taxon>
        <taxon>Ecdysozoa</taxon>
        <taxon>Nematoda</taxon>
        <taxon>Chromadorea</taxon>
        <taxon>Rhabditida</taxon>
        <taxon>Spirurina</taxon>
        <taxon>Gnathostomatomorpha</taxon>
        <taxon>Gnathostomatoidea</taxon>
        <taxon>Gnathostomatidae</taxon>
        <taxon>Gnathostoma</taxon>
    </lineage>
</organism>
<evidence type="ECO:0000256" key="11">
    <source>
        <dbReference type="ARBA" id="ARBA00050886"/>
    </source>
</evidence>
<dbReference type="GO" id="GO:0008466">
    <property type="term" value="F:glycogenin glucosyltransferase activity"/>
    <property type="evidence" value="ECO:0007669"/>
    <property type="project" value="UniProtKB-EC"/>
</dbReference>
<evidence type="ECO:0000313" key="14">
    <source>
        <dbReference type="EMBL" id="MFH4980914.1"/>
    </source>
</evidence>
<evidence type="ECO:0000256" key="12">
    <source>
        <dbReference type="ARBA" id="ARBA00052293"/>
    </source>
</evidence>
<dbReference type="InterPro" id="IPR050587">
    <property type="entry name" value="GNT1/Glycosyltrans_8"/>
</dbReference>
<evidence type="ECO:0000256" key="6">
    <source>
        <dbReference type="ARBA" id="ARBA00023056"/>
    </source>
</evidence>
<comment type="function">
    <text evidence="13">Self-glucosylating initiator of glycogen synthesis. It catalyzes the formation of a short alpha (1,4)-glucosyl chain covalently attached via a glucose 1-O-tyrosyl linkage to internal tyrosine residues and these chains act as primers for the elongation reaction catalyzed by glycogen synthase.</text>
</comment>
<dbReference type="GO" id="GO:0046872">
    <property type="term" value="F:metal ion binding"/>
    <property type="evidence" value="ECO:0007669"/>
    <property type="project" value="UniProtKB-KW"/>
</dbReference>
<sequence length="440" mass="49163">MSEAWVTLATSDSYALGALVLARSLAAAKTTKRTHCMITANVTEPLREELRSAFSTVTEVDVMDSNDTVNLALIGRPDLGVTFTKLHCWRLTQYTKCVFLDADCLVLQNCDELFERDEFSAAADIGWPDCFNSGVFVFVPSLETYQSLLNFAVEHGSFDGGDQGLLNAYFHDWRDKPSAFRLPFIYNMTSGAIYTYAAAYKRFGSQIKIVHFLGPVKPWQQNCDTVHQSEHLAYWWSLFTRGVAPHLPHVSRSSSSLPAAEPDHTVRTTTTTTITTTTTTTTTSTLSVSSPLNSTPGLLTTPKACTSCAISRRGQPPRDVMREMLFMSAKQKYLRFKGILKEQRKTMAAGTDRRQKPLVEPFDARCMQILPFKQSPYWRPLRHVPQHLIDQMNALSPVSSTRCLSNSSLPAICCLLSTYLESSHHLSAIFLAPSEYVSNR</sequence>
<comment type="similarity">
    <text evidence="9">Belongs to the glycosyltransferase 8 family. Glycogenin subfamily.</text>
</comment>
<keyword evidence="7" id="KW-0325">Glycoprotein</keyword>
<comment type="caution">
    <text evidence="14">The sequence shown here is derived from an EMBL/GenBank/DDBJ whole genome shotgun (WGS) entry which is preliminary data.</text>
</comment>
<dbReference type="PANTHER" id="PTHR11183">
    <property type="entry name" value="GLYCOGENIN SUBFAMILY MEMBER"/>
    <property type="match status" value="1"/>
</dbReference>
<evidence type="ECO:0000256" key="4">
    <source>
        <dbReference type="ARBA" id="ARBA00022679"/>
    </source>
</evidence>
<comment type="cofactor">
    <cofactor evidence="1">
        <name>Mn(2+)</name>
        <dbReference type="ChEBI" id="CHEBI:29035"/>
    </cofactor>
</comment>
<comment type="catalytic activity">
    <reaction evidence="12">
        <text>L-tyrosyl-[glycogenin] + UDP-alpha-D-glucose = alpha-D-glucosyl-L-tyrosyl-[glycogenin] + UDP + H(+)</text>
        <dbReference type="Rhea" id="RHEA:23360"/>
        <dbReference type="Rhea" id="RHEA-COMP:14604"/>
        <dbReference type="Rhea" id="RHEA-COMP:14605"/>
        <dbReference type="ChEBI" id="CHEBI:15378"/>
        <dbReference type="ChEBI" id="CHEBI:46858"/>
        <dbReference type="ChEBI" id="CHEBI:58223"/>
        <dbReference type="ChEBI" id="CHEBI:58885"/>
        <dbReference type="ChEBI" id="CHEBI:140573"/>
        <dbReference type="EC" id="2.4.1.186"/>
    </reaction>
</comment>
<dbReference type="Gene3D" id="3.90.550.10">
    <property type="entry name" value="Spore Coat Polysaccharide Biosynthesis Protein SpsA, Chain A"/>
    <property type="match status" value="1"/>
</dbReference>
<accession>A0ABD6EUF5</accession>
<proteinExistence type="inferred from homology"/>
<evidence type="ECO:0000256" key="2">
    <source>
        <dbReference type="ARBA" id="ARBA00004496"/>
    </source>
</evidence>
<reference evidence="14 15" key="1">
    <citation type="submission" date="2024-08" db="EMBL/GenBank/DDBJ databases">
        <title>Gnathostoma spinigerum genome.</title>
        <authorList>
            <person name="Gonzalez-Bertolin B."/>
            <person name="Monzon S."/>
            <person name="Zaballos A."/>
            <person name="Jimenez P."/>
            <person name="Dekumyoy P."/>
            <person name="Varona S."/>
            <person name="Cuesta I."/>
            <person name="Sumanam S."/>
            <person name="Adisakwattana P."/>
            <person name="Gasser R.B."/>
            <person name="Hernandez-Gonzalez A."/>
            <person name="Young N.D."/>
            <person name="Perteguer M.J."/>
        </authorList>
    </citation>
    <scope>NUCLEOTIDE SEQUENCE [LARGE SCALE GENOMIC DNA]</scope>
    <source>
        <strain evidence="14">AL3</strain>
        <tissue evidence="14">Liver</tissue>
    </source>
</reference>
<evidence type="ECO:0000256" key="8">
    <source>
        <dbReference type="ARBA" id="ARBA00023211"/>
    </source>
</evidence>
<evidence type="ECO:0000256" key="3">
    <source>
        <dbReference type="ARBA" id="ARBA00022490"/>
    </source>
</evidence>
<keyword evidence="8" id="KW-0464">Manganese</keyword>
<evidence type="ECO:0000313" key="15">
    <source>
        <dbReference type="Proteomes" id="UP001608902"/>
    </source>
</evidence>
<evidence type="ECO:0000256" key="10">
    <source>
        <dbReference type="ARBA" id="ARBA00038934"/>
    </source>
</evidence>
<protein>
    <recommendedName>
        <fullName evidence="10">glycogenin glucosyltransferase</fullName>
        <ecNumber evidence="10">2.4.1.186</ecNumber>
    </recommendedName>
</protein>
<keyword evidence="4" id="KW-0808">Transferase</keyword>
<keyword evidence="15" id="KW-1185">Reference proteome</keyword>
<dbReference type="SUPFAM" id="SSF53448">
    <property type="entry name" value="Nucleotide-diphospho-sugar transferases"/>
    <property type="match status" value="1"/>
</dbReference>
<dbReference type="InterPro" id="IPR002495">
    <property type="entry name" value="Glyco_trans_8"/>
</dbReference>
<dbReference type="Proteomes" id="UP001608902">
    <property type="component" value="Unassembled WGS sequence"/>
</dbReference>
<dbReference type="EC" id="2.4.1.186" evidence="10"/>
<name>A0ABD6EUF5_9BILA</name>
<dbReference type="GO" id="GO:0005978">
    <property type="term" value="P:glycogen biosynthetic process"/>
    <property type="evidence" value="ECO:0007669"/>
    <property type="project" value="UniProtKB-KW"/>
</dbReference>
<evidence type="ECO:0000256" key="1">
    <source>
        <dbReference type="ARBA" id="ARBA00001936"/>
    </source>
</evidence>
<dbReference type="GO" id="GO:0005737">
    <property type="term" value="C:cytoplasm"/>
    <property type="evidence" value="ECO:0007669"/>
    <property type="project" value="UniProtKB-SubCell"/>
</dbReference>
<evidence type="ECO:0000256" key="7">
    <source>
        <dbReference type="ARBA" id="ARBA00023180"/>
    </source>
</evidence>
<dbReference type="AlphaFoldDB" id="A0ABD6EUF5"/>
<evidence type="ECO:0000256" key="13">
    <source>
        <dbReference type="ARBA" id="ARBA00057883"/>
    </source>
</evidence>
<keyword evidence="6" id="KW-0320">Glycogen biosynthesis</keyword>
<gene>
    <name evidence="14" type="ORF">AB6A40_007623</name>
</gene>